<accession>A0A1I4YW28</accession>
<gene>
    <name evidence="3" type="ORF">SAMN05216289_12036</name>
</gene>
<evidence type="ECO:0000259" key="2">
    <source>
        <dbReference type="Pfam" id="PF01425"/>
    </source>
</evidence>
<organism evidence="3 4">
    <name type="scientific">Dokdonella immobilis</name>
    <dbReference type="NCBI Taxonomy" id="578942"/>
    <lineage>
        <taxon>Bacteria</taxon>
        <taxon>Pseudomonadati</taxon>
        <taxon>Pseudomonadota</taxon>
        <taxon>Gammaproteobacteria</taxon>
        <taxon>Lysobacterales</taxon>
        <taxon>Rhodanobacteraceae</taxon>
        <taxon>Dokdonella</taxon>
    </lineage>
</organism>
<reference evidence="3 4" key="1">
    <citation type="submission" date="2016-10" db="EMBL/GenBank/DDBJ databases">
        <authorList>
            <person name="de Groot N.N."/>
        </authorList>
    </citation>
    <scope>NUCLEOTIDE SEQUENCE [LARGE SCALE GENOMIC DNA]</scope>
    <source>
        <strain evidence="3 4">CGMCC 1.7659</strain>
    </source>
</reference>
<dbReference type="RefSeq" id="WP_092408788.1">
    <property type="nucleotide sequence ID" value="NZ_FOVF01000020.1"/>
</dbReference>
<dbReference type="GO" id="GO:0016740">
    <property type="term" value="F:transferase activity"/>
    <property type="evidence" value="ECO:0007669"/>
    <property type="project" value="UniProtKB-KW"/>
</dbReference>
<name>A0A1I4YW28_9GAMM</name>
<dbReference type="OrthoDB" id="9811471at2"/>
<feature type="domain" description="Amidase" evidence="2">
    <location>
        <begin position="36"/>
        <end position="448"/>
    </location>
</feature>
<dbReference type="InterPro" id="IPR023631">
    <property type="entry name" value="Amidase_dom"/>
</dbReference>
<dbReference type="EMBL" id="FOVF01000020">
    <property type="protein sequence ID" value="SFN41879.1"/>
    <property type="molecule type" value="Genomic_DNA"/>
</dbReference>
<dbReference type="AlphaFoldDB" id="A0A1I4YW28"/>
<evidence type="ECO:0000313" key="3">
    <source>
        <dbReference type="EMBL" id="SFN41879.1"/>
    </source>
</evidence>
<dbReference type="Proteomes" id="UP000198575">
    <property type="component" value="Unassembled WGS sequence"/>
</dbReference>
<keyword evidence="4" id="KW-1185">Reference proteome</keyword>
<dbReference type="PANTHER" id="PTHR11895:SF7">
    <property type="entry name" value="GLUTAMYL-TRNA(GLN) AMIDOTRANSFERASE SUBUNIT A, MITOCHONDRIAL"/>
    <property type="match status" value="1"/>
</dbReference>
<dbReference type="Pfam" id="PF01425">
    <property type="entry name" value="Amidase"/>
    <property type="match status" value="1"/>
</dbReference>
<comment type="similarity">
    <text evidence="1">Belongs to the amidase family.</text>
</comment>
<keyword evidence="3" id="KW-0808">Transferase</keyword>
<dbReference type="Gene3D" id="3.90.1300.10">
    <property type="entry name" value="Amidase signature (AS) domain"/>
    <property type="match status" value="1"/>
</dbReference>
<evidence type="ECO:0000313" key="4">
    <source>
        <dbReference type="Proteomes" id="UP000198575"/>
    </source>
</evidence>
<proteinExistence type="inferred from homology"/>
<evidence type="ECO:0000256" key="1">
    <source>
        <dbReference type="ARBA" id="ARBA00009199"/>
    </source>
</evidence>
<dbReference type="PANTHER" id="PTHR11895">
    <property type="entry name" value="TRANSAMIDASE"/>
    <property type="match status" value="1"/>
</dbReference>
<dbReference type="SUPFAM" id="SSF75304">
    <property type="entry name" value="Amidase signature (AS) enzymes"/>
    <property type="match status" value="1"/>
</dbReference>
<dbReference type="InterPro" id="IPR000120">
    <property type="entry name" value="Amidase"/>
</dbReference>
<sequence>MTDSEQAELSNERLRGASAFQLLHWMAAGRIDSRRLVSIYRNAIAAENASLNAFVAINEGVADLAAASDARRAAKNVIGRLDGLAVAIKDNIDVAGMPTALGLPGRKARMASEDASVVARLRAAGALVLGKTSVDEAALGTTGTTSAAGPTCNPHRPEFNAGGSSAGSAVAVAAGLCSFAIGTDTLGSVRIPASHCGIYGLRPTLGEISSAGVVPAARRLDSVGILARSVQDLAIVLQVLDAYDADDARSRRRRVALSPPDWEPGRLRSGFLPNLAALGVSREVCSVFSRATDALGLELGERMDADFSGYDFARMRRAALLIMESELACELEADLEDGVHPVSPRLRDMLEFARRKSAVDYAAADRLLDKAVRKARQLFEQIDVLVMPTVSQGPYRIGETERANDADLCSFASVAGCPAVSLPMGRLENGMPVGLQLVGAPGSDLRLLELAEVCASRLDAAPDYPVTPIR</sequence>
<protein>
    <submittedName>
        <fullName evidence="3">Aspartyl-tRNA(Asn)/glutamyl-tRNA(Gln) amidotransferase subunit A</fullName>
    </submittedName>
</protein>
<dbReference type="STRING" id="578942.SAMN05216289_12036"/>
<dbReference type="InterPro" id="IPR036928">
    <property type="entry name" value="AS_sf"/>
</dbReference>